<feature type="binding site" evidence="12">
    <location>
        <position position="211"/>
    </location>
    <ligand>
        <name>Zn(2+)</name>
        <dbReference type="ChEBI" id="CHEBI:29105"/>
    </ligand>
</feature>
<dbReference type="NCBIfam" id="TIGR00435">
    <property type="entry name" value="cysS"/>
    <property type="match status" value="1"/>
</dbReference>
<dbReference type="HAMAP" id="MF_00041">
    <property type="entry name" value="Cys_tRNA_synth"/>
    <property type="match status" value="1"/>
</dbReference>
<dbReference type="Pfam" id="PF09190">
    <property type="entry name" value="DALR_2"/>
    <property type="match status" value="1"/>
</dbReference>
<feature type="domain" description="Cysteinyl-tRNA synthetase class Ia DALR" evidence="13">
    <location>
        <begin position="353"/>
        <end position="417"/>
    </location>
</feature>
<keyword evidence="7 12" id="KW-0547">Nucleotide-binding</keyword>
<dbReference type="InterPro" id="IPR009080">
    <property type="entry name" value="tRNAsynth_Ia_anticodon-bd"/>
</dbReference>
<keyword evidence="10 12" id="KW-0648">Protein biosynthesis</keyword>
<evidence type="ECO:0000256" key="8">
    <source>
        <dbReference type="ARBA" id="ARBA00022833"/>
    </source>
</evidence>
<evidence type="ECO:0000256" key="12">
    <source>
        <dbReference type="HAMAP-Rule" id="MF_00041"/>
    </source>
</evidence>
<dbReference type="GO" id="GO:0005524">
    <property type="term" value="F:ATP binding"/>
    <property type="evidence" value="ECO:0007669"/>
    <property type="project" value="UniProtKB-UniRule"/>
</dbReference>
<dbReference type="GO" id="GO:0006423">
    <property type="term" value="P:cysteinyl-tRNA aminoacylation"/>
    <property type="evidence" value="ECO:0007669"/>
    <property type="project" value="UniProtKB-UniRule"/>
</dbReference>
<comment type="similarity">
    <text evidence="2 12">Belongs to the class-I aminoacyl-tRNA synthetase family.</text>
</comment>
<keyword evidence="11 12" id="KW-0030">Aminoacyl-tRNA synthetase</keyword>
<keyword evidence="6 12" id="KW-0479">Metal-binding</keyword>
<keyword evidence="5 12" id="KW-0436">Ligase</keyword>
<dbReference type="InterPro" id="IPR056411">
    <property type="entry name" value="CysS_C"/>
</dbReference>
<sequence length="471" mass="52902">MRLYNTLSRQEEEFVPQRDGVVRMYACGLTVYARGHIGNFRTFLAVDLLRRTLRHVAGFTVHHVTNFTDVDDKTIAESQKAGVPLREYTTRYIDAFREDATALGLEPAEDTPRATDQENMVAMADMIASLEERGHTYRSDGSIYFKISTLPRYGQLARLDQAGMISGARVDSDKYEKEDARDFVLWKATKPDEPTWDCGVGPGRPGWHIECSAMALRLLGPAPIDIHCGGVDLIFPHHENEIAQAEGATGVQFSRFWYHVEHLLMDDGEKMSKSVGNVFTIRDILDQGYRASALRYLLISVHYRKQLRYSWATLQQAEEAVKRLYDCIGRLERVKHGSGADGWEARLDAARSDFHDKLQADVNVPGALGAVFELLREANAAIDAGTLTRAQADATLAFFDDGDKVLGVIALRRQEEAAPPIPQDELDALMEARVQARRMRNFAEADRIRTDLDARGVILEDSATGTIWKRK</sequence>
<dbReference type="InterPro" id="IPR015273">
    <property type="entry name" value="Cys-tRNA-synt_Ia_DALR"/>
</dbReference>
<evidence type="ECO:0000256" key="10">
    <source>
        <dbReference type="ARBA" id="ARBA00022917"/>
    </source>
</evidence>
<evidence type="ECO:0000256" key="11">
    <source>
        <dbReference type="ARBA" id="ARBA00023146"/>
    </source>
</evidence>
<feature type="short sequence motif" description="'KMSKS' region" evidence="12">
    <location>
        <begin position="270"/>
        <end position="274"/>
    </location>
</feature>
<evidence type="ECO:0000256" key="1">
    <source>
        <dbReference type="ARBA" id="ARBA00004496"/>
    </source>
</evidence>
<comment type="subcellular location">
    <subcellularLocation>
        <location evidence="1 12">Cytoplasm</location>
    </subcellularLocation>
</comment>
<dbReference type="OrthoDB" id="9815130at2"/>
<reference evidence="14 15" key="1">
    <citation type="journal article" date="2016" name="Genome Announc.">
        <title>First Complete Genome Sequence of a Subdivision 6 Acidobacterium Strain.</title>
        <authorList>
            <person name="Huang S."/>
            <person name="Vieira S."/>
            <person name="Bunk B."/>
            <person name="Riedel T."/>
            <person name="Sproer C."/>
            <person name="Overmann J."/>
        </authorList>
    </citation>
    <scope>NUCLEOTIDE SEQUENCE [LARGE SCALE GENOMIC DNA]</scope>
    <source>
        <strain evidence="15">DSM 100886 HEG_-6_39</strain>
    </source>
</reference>
<evidence type="ECO:0000313" key="14">
    <source>
        <dbReference type="EMBL" id="AMY11129.1"/>
    </source>
</evidence>
<keyword evidence="15" id="KW-1185">Reference proteome</keyword>
<evidence type="ECO:0000259" key="13">
    <source>
        <dbReference type="SMART" id="SM00840"/>
    </source>
</evidence>
<evidence type="ECO:0000256" key="7">
    <source>
        <dbReference type="ARBA" id="ARBA00022741"/>
    </source>
</evidence>
<gene>
    <name evidence="12 14" type="primary">cysS</name>
    <name evidence="14" type="ORF">LuPra_04376</name>
</gene>
<dbReference type="Gene3D" id="3.40.50.620">
    <property type="entry name" value="HUPs"/>
    <property type="match status" value="1"/>
</dbReference>
<evidence type="ECO:0000313" key="15">
    <source>
        <dbReference type="Proteomes" id="UP000076079"/>
    </source>
</evidence>
<keyword evidence="8 12" id="KW-0862">Zinc</keyword>
<proteinExistence type="inferred from homology"/>
<keyword evidence="9 12" id="KW-0067">ATP-binding</keyword>
<feature type="binding site" evidence="12">
    <location>
        <position position="241"/>
    </location>
    <ligand>
        <name>Zn(2+)</name>
        <dbReference type="ChEBI" id="CHEBI:29105"/>
    </ligand>
</feature>
<dbReference type="InterPro" id="IPR032678">
    <property type="entry name" value="tRNA-synt_1_cat_dom"/>
</dbReference>
<dbReference type="PRINTS" id="PR00983">
    <property type="entry name" value="TRNASYNTHCYS"/>
</dbReference>
<feature type="short sequence motif" description="'HIGH' region" evidence="12">
    <location>
        <begin position="29"/>
        <end position="39"/>
    </location>
</feature>
<dbReference type="STRING" id="1855912.LuPra_04376"/>
<dbReference type="InterPro" id="IPR014729">
    <property type="entry name" value="Rossmann-like_a/b/a_fold"/>
</dbReference>
<dbReference type="SUPFAM" id="SSF52374">
    <property type="entry name" value="Nucleotidylyl transferase"/>
    <property type="match status" value="1"/>
</dbReference>
<feature type="binding site" evidence="12">
    <location>
        <position position="237"/>
    </location>
    <ligand>
        <name>Zn(2+)</name>
        <dbReference type="ChEBI" id="CHEBI:29105"/>
    </ligand>
</feature>
<dbReference type="InterPro" id="IPR015803">
    <property type="entry name" value="Cys-tRNA-ligase"/>
</dbReference>
<dbReference type="CDD" id="cd00672">
    <property type="entry name" value="CysRS_core"/>
    <property type="match status" value="1"/>
</dbReference>
<organism evidence="14 15">
    <name type="scientific">Luteitalea pratensis</name>
    <dbReference type="NCBI Taxonomy" id="1855912"/>
    <lineage>
        <taxon>Bacteria</taxon>
        <taxon>Pseudomonadati</taxon>
        <taxon>Acidobacteriota</taxon>
        <taxon>Vicinamibacteria</taxon>
        <taxon>Vicinamibacterales</taxon>
        <taxon>Vicinamibacteraceae</taxon>
        <taxon>Luteitalea</taxon>
    </lineage>
</organism>
<evidence type="ECO:0000256" key="5">
    <source>
        <dbReference type="ARBA" id="ARBA00022598"/>
    </source>
</evidence>
<evidence type="ECO:0000256" key="9">
    <source>
        <dbReference type="ARBA" id="ARBA00022840"/>
    </source>
</evidence>
<comment type="subunit">
    <text evidence="3 12">Monomer.</text>
</comment>
<dbReference type="PANTHER" id="PTHR10890:SF3">
    <property type="entry name" value="CYSTEINE--TRNA LIGASE, CYTOPLASMIC"/>
    <property type="match status" value="1"/>
</dbReference>
<dbReference type="Gene3D" id="1.20.120.1910">
    <property type="entry name" value="Cysteine-tRNA ligase, C-terminal anti-codon recognition domain"/>
    <property type="match status" value="1"/>
</dbReference>
<dbReference type="PATRIC" id="fig|1813736.3.peg.4614"/>
<dbReference type="SMART" id="SM00840">
    <property type="entry name" value="DALR_2"/>
    <property type="match status" value="1"/>
</dbReference>
<evidence type="ECO:0000256" key="4">
    <source>
        <dbReference type="ARBA" id="ARBA00022490"/>
    </source>
</evidence>
<dbReference type="InterPro" id="IPR024909">
    <property type="entry name" value="Cys-tRNA/MSH_ligase"/>
</dbReference>
<dbReference type="EC" id="6.1.1.16" evidence="12"/>
<dbReference type="Pfam" id="PF01406">
    <property type="entry name" value="tRNA-synt_1e"/>
    <property type="match status" value="1"/>
</dbReference>
<evidence type="ECO:0000256" key="3">
    <source>
        <dbReference type="ARBA" id="ARBA00011245"/>
    </source>
</evidence>
<dbReference type="EMBL" id="CP015136">
    <property type="protein sequence ID" value="AMY11129.1"/>
    <property type="molecule type" value="Genomic_DNA"/>
</dbReference>
<dbReference type="AlphaFoldDB" id="A0A143PTG8"/>
<keyword evidence="4 12" id="KW-0963">Cytoplasm</keyword>
<evidence type="ECO:0000256" key="6">
    <source>
        <dbReference type="ARBA" id="ARBA00022723"/>
    </source>
</evidence>
<accession>A0A143PTG8</accession>
<evidence type="ECO:0000256" key="2">
    <source>
        <dbReference type="ARBA" id="ARBA00005594"/>
    </source>
</evidence>
<dbReference type="RefSeq" id="WP_110172704.1">
    <property type="nucleotide sequence ID" value="NZ_CP015136.1"/>
</dbReference>
<dbReference type="GO" id="GO:0008270">
    <property type="term" value="F:zinc ion binding"/>
    <property type="evidence" value="ECO:0007669"/>
    <property type="project" value="UniProtKB-UniRule"/>
</dbReference>
<feature type="binding site" evidence="12">
    <location>
        <position position="27"/>
    </location>
    <ligand>
        <name>Zn(2+)</name>
        <dbReference type="ChEBI" id="CHEBI:29105"/>
    </ligand>
</feature>
<name>A0A143PTG8_LUTPR</name>
<comment type="catalytic activity">
    <reaction evidence="12">
        <text>tRNA(Cys) + L-cysteine + ATP = L-cysteinyl-tRNA(Cys) + AMP + diphosphate</text>
        <dbReference type="Rhea" id="RHEA:17773"/>
        <dbReference type="Rhea" id="RHEA-COMP:9661"/>
        <dbReference type="Rhea" id="RHEA-COMP:9679"/>
        <dbReference type="ChEBI" id="CHEBI:30616"/>
        <dbReference type="ChEBI" id="CHEBI:33019"/>
        <dbReference type="ChEBI" id="CHEBI:35235"/>
        <dbReference type="ChEBI" id="CHEBI:78442"/>
        <dbReference type="ChEBI" id="CHEBI:78517"/>
        <dbReference type="ChEBI" id="CHEBI:456215"/>
        <dbReference type="EC" id="6.1.1.16"/>
    </reaction>
</comment>
<dbReference type="SUPFAM" id="SSF47323">
    <property type="entry name" value="Anticodon-binding domain of a subclass of class I aminoacyl-tRNA synthetases"/>
    <property type="match status" value="1"/>
</dbReference>
<dbReference type="Proteomes" id="UP000076079">
    <property type="component" value="Chromosome"/>
</dbReference>
<dbReference type="PANTHER" id="PTHR10890">
    <property type="entry name" value="CYSTEINYL-TRNA SYNTHETASE"/>
    <property type="match status" value="1"/>
</dbReference>
<feature type="binding site" evidence="12">
    <location>
        <position position="273"/>
    </location>
    <ligand>
        <name>ATP</name>
        <dbReference type="ChEBI" id="CHEBI:30616"/>
    </ligand>
</feature>
<dbReference type="GO" id="GO:0004817">
    <property type="term" value="F:cysteine-tRNA ligase activity"/>
    <property type="evidence" value="ECO:0007669"/>
    <property type="project" value="UniProtKB-UniRule"/>
</dbReference>
<reference evidence="15" key="2">
    <citation type="submission" date="2016-04" db="EMBL/GenBank/DDBJ databases">
        <title>First Complete Genome Sequence of a Subdivision 6 Acidobacterium.</title>
        <authorList>
            <person name="Huang S."/>
            <person name="Vieira S."/>
            <person name="Bunk B."/>
            <person name="Riedel T."/>
            <person name="Sproeer C."/>
            <person name="Overmann J."/>
        </authorList>
    </citation>
    <scope>NUCLEOTIDE SEQUENCE [LARGE SCALE GENOMIC DNA]</scope>
    <source>
        <strain evidence="15">DSM 100886 HEG_-6_39</strain>
    </source>
</reference>
<dbReference type="Pfam" id="PF23493">
    <property type="entry name" value="CysS_C"/>
    <property type="match status" value="1"/>
</dbReference>
<dbReference type="KEGG" id="abac:LuPra_04376"/>
<comment type="cofactor">
    <cofactor evidence="12">
        <name>Zn(2+)</name>
        <dbReference type="ChEBI" id="CHEBI:29105"/>
    </cofactor>
    <text evidence="12">Binds 1 zinc ion per subunit.</text>
</comment>
<protein>
    <recommendedName>
        <fullName evidence="12">Cysteine--tRNA ligase</fullName>
        <ecNumber evidence="12">6.1.1.16</ecNumber>
    </recommendedName>
    <alternativeName>
        <fullName evidence="12">Cysteinyl-tRNA synthetase</fullName>
        <shortName evidence="12">CysRS</shortName>
    </alternativeName>
</protein>
<dbReference type="GO" id="GO:0005829">
    <property type="term" value="C:cytosol"/>
    <property type="evidence" value="ECO:0007669"/>
    <property type="project" value="TreeGrafter"/>
</dbReference>